<sequence>MAKLNILAMFLLFLTISTIKAQDAGVFDVTKFGGKADPGADNRQAVNNAWKEACASATPSKLLIPDGTFGLAPVTMTGPCKAPVEFQLKGTLKAQTEPSQMKDGGSWVHFDSIQGLTISGGGTFDGDGANAPTSCEQNNYCKKRPIVKNLSFNGVTNAMIQDITSLNSKQFHINVIGAKNFTLQHVTVTAAESSMNTDGIHVGRSTGVTITDSKIGTGDDCISIGDGTQQMEINKITCGPGHGISIGSLGKYQNEQPVVGVNVKNCTMINTQNGVRIKTWPASLPGTASDMHFEDIIMQNVSSPVVLDQVYCPWNKCNAKLPSRVKVDKVSFKNIRGTSASPLAVKIACSSGVPCQGVELADIDLTYNGSEGPIKSECTNVQPKISGKMNPPACTSVAAAPGGAAGPDGAAGLGGAASPDGAAIPAGAKGHARGLRSLISEIAV</sequence>
<organism evidence="1 2">
    <name type="scientific">Melia azedarach</name>
    <name type="common">Chinaberry tree</name>
    <dbReference type="NCBI Taxonomy" id="155640"/>
    <lineage>
        <taxon>Eukaryota</taxon>
        <taxon>Viridiplantae</taxon>
        <taxon>Streptophyta</taxon>
        <taxon>Embryophyta</taxon>
        <taxon>Tracheophyta</taxon>
        <taxon>Spermatophyta</taxon>
        <taxon>Magnoliopsida</taxon>
        <taxon>eudicotyledons</taxon>
        <taxon>Gunneridae</taxon>
        <taxon>Pentapetalae</taxon>
        <taxon>rosids</taxon>
        <taxon>malvids</taxon>
        <taxon>Sapindales</taxon>
        <taxon>Meliaceae</taxon>
        <taxon>Melia</taxon>
    </lineage>
</organism>
<gene>
    <name evidence="1" type="ORF">OWV82_002836</name>
</gene>
<proteinExistence type="predicted"/>
<evidence type="ECO:0000313" key="2">
    <source>
        <dbReference type="Proteomes" id="UP001164539"/>
    </source>
</evidence>
<name>A0ACC1Z3D8_MELAZ</name>
<evidence type="ECO:0000313" key="1">
    <source>
        <dbReference type="EMBL" id="KAJ4730164.1"/>
    </source>
</evidence>
<reference evidence="1 2" key="1">
    <citation type="journal article" date="2023" name="Science">
        <title>Complex scaffold remodeling in plant triterpene biosynthesis.</title>
        <authorList>
            <person name="De La Pena R."/>
            <person name="Hodgson H."/>
            <person name="Liu J.C."/>
            <person name="Stephenson M.J."/>
            <person name="Martin A.C."/>
            <person name="Owen C."/>
            <person name="Harkess A."/>
            <person name="Leebens-Mack J."/>
            <person name="Jimenez L.E."/>
            <person name="Osbourn A."/>
            <person name="Sattely E.S."/>
        </authorList>
    </citation>
    <scope>NUCLEOTIDE SEQUENCE [LARGE SCALE GENOMIC DNA]</scope>
    <source>
        <strain evidence="2">cv. JPN11</strain>
        <tissue evidence="1">Leaf</tissue>
    </source>
</reference>
<accession>A0ACC1Z3D8</accession>
<keyword evidence="2" id="KW-1185">Reference proteome</keyword>
<protein>
    <submittedName>
        <fullName evidence="1">Pectin lyase-like superfamily protein</fullName>
    </submittedName>
</protein>
<dbReference type="Proteomes" id="UP001164539">
    <property type="component" value="Chromosome 1"/>
</dbReference>
<dbReference type="EMBL" id="CM051394">
    <property type="protein sequence ID" value="KAJ4730164.1"/>
    <property type="molecule type" value="Genomic_DNA"/>
</dbReference>
<comment type="caution">
    <text evidence="1">The sequence shown here is derived from an EMBL/GenBank/DDBJ whole genome shotgun (WGS) entry which is preliminary data.</text>
</comment>